<dbReference type="Pfam" id="PF09297">
    <property type="entry name" value="Zn_ribbon_NUD"/>
    <property type="match status" value="1"/>
</dbReference>
<accession>A0A412G3B8</accession>
<dbReference type="GO" id="GO:0019677">
    <property type="term" value="P:NAD+ catabolic process"/>
    <property type="evidence" value="ECO:0007669"/>
    <property type="project" value="TreeGrafter"/>
</dbReference>
<dbReference type="AlphaFoldDB" id="A0A412G3B8"/>
<comment type="caution">
    <text evidence="12">The sequence shown here is derived from an EMBL/GenBank/DDBJ whole genome shotgun (WGS) entry which is preliminary data.</text>
</comment>
<keyword evidence="7" id="KW-0460">Magnesium</keyword>
<dbReference type="PANTHER" id="PTHR42904">
    <property type="entry name" value="NUDIX HYDROLASE, NUDC SUBFAMILY"/>
    <property type="match status" value="1"/>
</dbReference>
<evidence type="ECO:0000313" key="12">
    <source>
        <dbReference type="EMBL" id="RGR75007.1"/>
    </source>
</evidence>
<dbReference type="PROSITE" id="PS51462">
    <property type="entry name" value="NUDIX"/>
    <property type="match status" value="1"/>
</dbReference>
<evidence type="ECO:0000256" key="8">
    <source>
        <dbReference type="ARBA" id="ARBA00023027"/>
    </source>
</evidence>
<dbReference type="Pfam" id="PF00293">
    <property type="entry name" value="NUDIX"/>
    <property type="match status" value="1"/>
</dbReference>
<comment type="cofactor">
    <cofactor evidence="2">
        <name>Zn(2+)</name>
        <dbReference type="ChEBI" id="CHEBI:29105"/>
    </cofactor>
</comment>
<sequence>MIEEINPYHFYNQYEPRQPQPSDRILMFREEQVAMIRRPEGLDYPRFAELSLTQAEAAALIFLFRINEEAYFLNETSVDLSFLCWFPIAQFRELKPNYLAMAGITAVQLKRWRQTRRFCGICGQALCDSPRERARVCPQCGRVEYPQISPCVITAVIDRSQNKLLVVQGHSTGRRMALVAGYVEIGETLEQAVAREVAEEVGLKVKNLRYYGSQPWAFSSTQMMAFVADLDGSPKLTLQAEEIAAARWMSTEELPENADPLSIGHQMIERFRQGRL</sequence>
<dbReference type="SUPFAM" id="SSF55811">
    <property type="entry name" value="Nudix"/>
    <property type="match status" value="1"/>
</dbReference>
<keyword evidence="8" id="KW-0520">NAD</keyword>
<reference evidence="12 13" key="1">
    <citation type="submission" date="2018-08" db="EMBL/GenBank/DDBJ databases">
        <title>A genome reference for cultivated species of the human gut microbiota.</title>
        <authorList>
            <person name="Zou Y."/>
            <person name="Xue W."/>
            <person name="Luo G."/>
        </authorList>
    </citation>
    <scope>NUCLEOTIDE SEQUENCE [LARGE SCALE GENOMIC DNA]</scope>
    <source>
        <strain evidence="12 13">AF24-29</strain>
    </source>
</reference>
<dbReference type="InterPro" id="IPR050241">
    <property type="entry name" value="NAD-cap_RNA_hydrolase_NudC"/>
</dbReference>
<dbReference type="EC" id="3.6.1.22" evidence="4"/>
<dbReference type="Proteomes" id="UP000284178">
    <property type="component" value="Unassembled WGS sequence"/>
</dbReference>
<evidence type="ECO:0000256" key="3">
    <source>
        <dbReference type="ARBA" id="ARBA00009595"/>
    </source>
</evidence>
<dbReference type="GO" id="GO:0005829">
    <property type="term" value="C:cytosol"/>
    <property type="evidence" value="ECO:0007669"/>
    <property type="project" value="TreeGrafter"/>
</dbReference>
<evidence type="ECO:0000256" key="2">
    <source>
        <dbReference type="ARBA" id="ARBA00001947"/>
    </source>
</evidence>
<comment type="similarity">
    <text evidence="3">Belongs to the Nudix hydrolase family. NudC subfamily.</text>
</comment>
<dbReference type="EMBL" id="QRUP01000006">
    <property type="protein sequence ID" value="RGR75007.1"/>
    <property type="molecule type" value="Genomic_DNA"/>
</dbReference>
<evidence type="ECO:0000256" key="1">
    <source>
        <dbReference type="ARBA" id="ARBA00001946"/>
    </source>
</evidence>
<keyword evidence="5" id="KW-0479">Metal-binding</keyword>
<dbReference type="InterPro" id="IPR020476">
    <property type="entry name" value="Nudix_hydrolase"/>
</dbReference>
<evidence type="ECO:0000256" key="7">
    <source>
        <dbReference type="ARBA" id="ARBA00022842"/>
    </source>
</evidence>
<gene>
    <name evidence="12" type="ORF">DWY25_06180</name>
</gene>
<dbReference type="InterPro" id="IPR020084">
    <property type="entry name" value="NUDIX_hydrolase_CS"/>
</dbReference>
<dbReference type="GO" id="GO:0110153">
    <property type="term" value="F:RNA NAD-cap (NMN-forming) hydrolase activity"/>
    <property type="evidence" value="ECO:0007669"/>
    <property type="project" value="RHEA"/>
</dbReference>
<evidence type="ECO:0000256" key="4">
    <source>
        <dbReference type="ARBA" id="ARBA00012381"/>
    </source>
</evidence>
<evidence type="ECO:0000256" key="10">
    <source>
        <dbReference type="RuleBase" id="RU003476"/>
    </source>
</evidence>
<proteinExistence type="inferred from homology"/>
<name>A0A412G3B8_9FIRM</name>
<dbReference type="RefSeq" id="WP_117894504.1">
    <property type="nucleotide sequence ID" value="NZ_CABJCV010000006.1"/>
</dbReference>
<dbReference type="Gene3D" id="3.90.79.20">
    <property type="match status" value="1"/>
</dbReference>
<dbReference type="NCBIfam" id="NF001299">
    <property type="entry name" value="PRK00241.1"/>
    <property type="match status" value="1"/>
</dbReference>
<comment type="cofactor">
    <cofactor evidence="1">
        <name>Mg(2+)</name>
        <dbReference type="ChEBI" id="CHEBI:18420"/>
    </cofactor>
</comment>
<organism evidence="12 13">
    <name type="scientific">Holdemania filiformis</name>
    <dbReference type="NCBI Taxonomy" id="61171"/>
    <lineage>
        <taxon>Bacteria</taxon>
        <taxon>Bacillati</taxon>
        <taxon>Bacillota</taxon>
        <taxon>Erysipelotrichia</taxon>
        <taxon>Erysipelotrichales</taxon>
        <taxon>Erysipelotrichaceae</taxon>
        <taxon>Holdemania</taxon>
    </lineage>
</organism>
<feature type="domain" description="Nudix hydrolase" evidence="11">
    <location>
        <begin position="147"/>
        <end position="273"/>
    </location>
</feature>
<dbReference type="PROSITE" id="PS00893">
    <property type="entry name" value="NUDIX_BOX"/>
    <property type="match status" value="1"/>
</dbReference>
<protein>
    <recommendedName>
        <fullName evidence="4">NAD(+) diphosphatase</fullName>
        <ecNumber evidence="4">3.6.1.22</ecNumber>
    </recommendedName>
</protein>
<dbReference type="GO" id="GO:0046872">
    <property type="term" value="F:metal ion binding"/>
    <property type="evidence" value="ECO:0007669"/>
    <property type="project" value="UniProtKB-KW"/>
</dbReference>
<dbReference type="CDD" id="cd03429">
    <property type="entry name" value="NUDIX_NADH_pyrophosphatase_Nudt13"/>
    <property type="match status" value="1"/>
</dbReference>
<evidence type="ECO:0000256" key="6">
    <source>
        <dbReference type="ARBA" id="ARBA00022801"/>
    </source>
</evidence>
<dbReference type="GO" id="GO:0006742">
    <property type="term" value="P:NADP+ catabolic process"/>
    <property type="evidence" value="ECO:0007669"/>
    <property type="project" value="TreeGrafter"/>
</dbReference>
<evidence type="ECO:0000256" key="5">
    <source>
        <dbReference type="ARBA" id="ARBA00022723"/>
    </source>
</evidence>
<dbReference type="InterPro" id="IPR049734">
    <property type="entry name" value="NudC-like_C"/>
</dbReference>
<comment type="catalytic activity">
    <reaction evidence="9">
        <text>a 5'-end NAD(+)-phospho-ribonucleoside in mRNA + H2O = a 5'-end phospho-adenosine-phospho-ribonucleoside in mRNA + beta-nicotinamide D-ribonucleotide + 2 H(+)</text>
        <dbReference type="Rhea" id="RHEA:60876"/>
        <dbReference type="Rhea" id="RHEA-COMP:15698"/>
        <dbReference type="Rhea" id="RHEA-COMP:15719"/>
        <dbReference type="ChEBI" id="CHEBI:14649"/>
        <dbReference type="ChEBI" id="CHEBI:15377"/>
        <dbReference type="ChEBI" id="CHEBI:15378"/>
        <dbReference type="ChEBI" id="CHEBI:144029"/>
        <dbReference type="ChEBI" id="CHEBI:144051"/>
    </reaction>
    <physiologicalReaction direction="left-to-right" evidence="9">
        <dbReference type="Rhea" id="RHEA:60877"/>
    </physiologicalReaction>
</comment>
<evidence type="ECO:0000259" key="11">
    <source>
        <dbReference type="PROSITE" id="PS51462"/>
    </source>
</evidence>
<dbReference type="PRINTS" id="PR00502">
    <property type="entry name" value="NUDIXFAMILY"/>
</dbReference>
<dbReference type="InterPro" id="IPR015376">
    <property type="entry name" value="Znr_NADH_PPase"/>
</dbReference>
<dbReference type="InterPro" id="IPR000086">
    <property type="entry name" value="NUDIX_hydrolase_dom"/>
</dbReference>
<evidence type="ECO:0000256" key="9">
    <source>
        <dbReference type="ARBA" id="ARBA00023679"/>
    </source>
</evidence>
<dbReference type="Gene3D" id="3.90.79.10">
    <property type="entry name" value="Nucleoside Triphosphate Pyrophosphohydrolase"/>
    <property type="match status" value="1"/>
</dbReference>
<keyword evidence="13" id="KW-1185">Reference proteome</keyword>
<dbReference type="GeneID" id="83014991"/>
<dbReference type="GO" id="GO:0035529">
    <property type="term" value="F:NADH pyrophosphatase activity"/>
    <property type="evidence" value="ECO:0007669"/>
    <property type="project" value="TreeGrafter"/>
</dbReference>
<keyword evidence="6 10" id="KW-0378">Hydrolase</keyword>
<dbReference type="PANTHER" id="PTHR42904:SF6">
    <property type="entry name" value="NAD-CAPPED RNA HYDROLASE NUDT12"/>
    <property type="match status" value="1"/>
</dbReference>
<evidence type="ECO:0000313" key="13">
    <source>
        <dbReference type="Proteomes" id="UP000284178"/>
    </source>
</evidence>
<dbReference type="InterPro" id="IPR015797">
    <property type="entry name" value="NUDIX_hydrolase-like_dom_sf"/>
</dbReference>